<name>X1RFV8_9ZZZZ</name>
<reference evidence="1" key="1">
    <citation type="journal article" date="2014" name="Front. Microbiol.">
        <title>High frequency of phylogenetically diverse reductive dehalogenase-homologous genes in deep subseafloor sedimentary metagenomes.</title>
        <authorList>
            <person name="Kawai M."/>
            <person name="Futagami T."/>
            <person name="Toyoda A."/>
            <person name="Takaki Y."/>
            <person name="Nishi S."/>
            <person name="Hori S."/>
            <person name="Arai W."/>
            <person name="Tsubouchi T."/>
            <person name="Morono Y."/>
            <person name="Uchiyama I."/>
            <person name="Ito T."/>
            <person name="Fujiyama A."/>
            <person name="Inagaki F."/>
            <person name="Takami H."/>
        </authorList>
    </citation>
    <scope>NUCLEOTIDE SEQUENCE</scope>
    <source>
        <strain evidence="1">Expedition CK06-06</strain>
    </source>
</reference>
<comment type="caution">
    <text evidence="1">The sequence shown here is derived from an EMBL/GenBank/DDBJ whole genome shotgun (WGS) entry which is preliminary data.</text>
</comment>
<dbReference type="AlphaFoldDB" id="X1RFV8"/>
<evidence type="ECO:0000313" key="1">
    <source>
        <dbReference type="EMBL" id="GAI79607.1"/>
    </source>
</evidence>
<accession>X1RFV8</accession>
<dbReference type="EMBL" id="BARW01009368">
    <property type="protein sequence ID" value="GAI79607.1"/>
    <property type="molecule type" value="Genomic_DNA"/>
</dbReference>
<protein>
    <submittedName>
        <fullName evidence="1">Uncharacterized protein</fullName>
    </submittedName>
</protein>
<feature type="non-terminal residue" evidence="1">
    <location>
        <position position="75"/>
    </location>
</feature>
<proteinExistence type="predicted"/>
<organism evidence="1">
    <name type="scientific">marine sediment metagenome</name>
    <dbReference type="NCBI Taxonomy" id="412755"/>
    <lineage>
        <taxon>unclassified sequences</taxon>
        <taxon>metagenomes</taxon>
        <taxon>ecological metagenomes</taxon>
    </lineage>
</organism>
<gene>
    <name evidence="1" type="ORF">S12H4_18867</name>
</gene>
<sequence>MALENKSFTGGLNLDSEDRYVPNGDYRYSLNCRLSKSDGANEGSVENTKGNTLVNISLPDGINKVIGSYDNLVLN</sequence>